<dbReference type="EMBL" id="CP000733">
    <property type="protein sequence ID" value="ABS77883.2"/>
    <property type="molecule type" value="Genomic_DNA"/>
</dbReference>
<dbReference type="GO" id="GO:0006747">
    <property type="term" value="P:FAD biosynthetic process"/>
    <property type="evidence" value="ECO:0007669"/>
    <property type="project" value="UniProtKB-UniRule"/>
</dbReference>
<evidence type="ECO:0000256" key="5">
    <source>
        <dbReference type="ARBA" id="ARBA00022643"/>
    </source>
</evidence>
<evidence type="ECO:0000313" key="18">
    <source>
        <dbReference type="Proteomes" id="UP000008555"/>
    </source>
</evidence>
<evidence type="ECO:0000256" key="14">
    <source>
        <dbReference type="ARBA" id="ARBA00049494"/>
    </source>
</evidence>
<evidence type="ECO:0000256" key="12">
    <source>
        <dbReference type="ARBA" id="ARBA00023268"/>
    </source>
</evidence>
<organism evidence="17 18">
    <name type="scientific">Coxiella burnetii (strain Dugway 5J108-111)</name>
    <dbReference type="NCBI Taxonomy" id="434922"/>
    <lineage>
        <taxon>Bacteria</taxon>
        <taxon>Pseudomonadati</taxon>
        <taxon>Pseudomonadota</taxon>
        <taxon>Gammaproteobacteria</taxon>
        <taxon>Legionellales</taxon>
        <taxon>Coxiellaceae</taxon>
        <taxon>Coxiella</taxon>
    </lineage>
</organism>
<dbReference type="InterPro" id="IPR023465">
    <property type="entry name" value="Riboflavin_kinase_dom_sf"/>
</dbReference>
<evidence type="ECO:0000256" key="4">
    <source>
        <dbReference type="ARBA" id="ARBA00022630"/>
    </source>
</evidence>
<keyword evidence="5 15" id="KW-0288">FMN</keyword>
<gene>
    <name evidence="17" type="primary">ribF</name>
    <name evidence="17" type="ordered locus">CBUD_1675</name>
</gene>
<dbReference type="NCBIfam" id="NF004162">
    <property type="entry name" value="PRK05627.1-5"/>
    <property type="match status" value="1"/>
</dbReference>
<keyword evidence="11 15" id="KW-0067">ATP-binding</keyword>
<proteinExistence type="inferred from homology"/>
<evidence type="ECO:0000256" key="1">
    <source>
        <dbReference type="ARBA" id="ARBA00002121"/>
    </source>
</evidence>
<dbReference type="SUPFAM" id="SSF82114">
    <property type="entry name" value="Riboflavin kinase-like"/>
    <property type="match status" value="1"/>
</dbReference>
<evidence type="ECO:0000256" key="6">
    <source>
        <dbReference type="ARBA" id="ARBA00022679"/>
    </source>
</evidence>
<evidence type="ECO:0000259" key="16">
    <source>
        <dbReference type="SMART" id="SM00904"/>
    </source>
</evidence>
<dbReference type="InterPro" id="IPR023468">
    <property type="entry name" value="Riboflavin_kinase"/>
</dbReference>
<name>A9KEJ1_COXBN</name>
<dbReference type="PIRSF" id="PIRSF004491">
    <property type="entry name" value="FAD_Synth"/>
    <property type="match status" value="1"/>
</dbReference>
<dbReference type="NCBIfam" id="NF004159">
    <property type="entry name" value="PRK05627.1-2"/>
    <property type="match status" value="1"/>
</dbReference>
<dbReference type="Gene3D" id="2.40.30.30">
    <property type="entry name" value="Riboflavin kinase-like"/>
    <property type="match status" value="1"/>
</dbReference>
<dbReference type="SUPFAM" id="SSF52374">
    <property type="entry name" value="Nucleotidylyl transferase"/>
    <property type="match status" value="1"/>
</dbReference>
<dbReference type="InterPro" id="IPR015864">
    <property type="entry name" value="FAD_synthase"/>
</dbReference>
<dbReference type="UniPathway" id="UPA00276">
    <property type="reaction ID" value="UER00406"/>
</dbReference>
<dbReference type="Gene3D" id="3.40.50.620">
    <property type="entry name" value="HUPs"/>
    <property type="match status" value="1"/>
</dbReference>
<feature type="domain" description="Riboflavin kinase" evidence="16">
    <location>
        <begin position="208"/>
        <end position="333"/>
    </location>
</feature>
<comment type="catalytic activity">
    <reaction evidence="14 15">
        <text>FMN + ATP + H(+) = FAD + diphosphate</text>
        <dbReference type="Rhea" id="RHEA:17237"/>
        <dbReference type="ChEBI" id="CHEBI:15378"/>
        <dbReference type="ChEBI" id="CHEBI:30616"/>
        <dbReference type="ChEBI" id="CHEBI:33019"/>
        <dbReference type="ChEBI" id="CHEBI:57692"/>
        <dbReference type="ChEBI" id="CHEBI:58210"/>
        <dbReference type="EC" id="2.7.7.2"/>
    </reaction>
</comment>
<dbReference type="PANTHER" id="PTHR22749">
    <property type="entry name" value="RIBOFLAVIN KINASE/FMN ADENYLYLTRANSFERASE"/>
    <property type="match status" value="1"/>
</dbReference>
<dbReference type="InterPro" id="IPR015865">
    <property type="entry name" value="Riboflavin_kinase_bac/euk"/>
</dbReference>
<dbReference type="EC" id="2.7.7.2" evidence="15"/>
<dbReference type="KEGG" id="cbd:CBUD_1675"/>
<evidence type="ECO:0000256" key="8">
    <source>
        <dbReference type="ARBA" id="ARBA00022741"/>
    </source>
</evidence>
<comment type="catalytic activity">
    <reaction evidence="13 15">
        <text>riboflavin + ATP = FMN + ADP + H(+)</text>
        <dbReference type="Rhea" id="RHEA:14357"/>
        <dbReference type="ChEBI" id="CHEBI:15378"/>
        <dbReference type="ChEBI" id="CHEBI:30616"/>
        <dbReference type="ChEBI" id="CHEBI:57986"/>
        <dbReference type="ChEBI" id="CHEBI:58210"/>
        <dbReference type="ChEBI" id="CHEBI:456216"/>
        <dbReference type="EC" id="2.7.1.26"/>
    </reaction>
</comment>
<keyword evidence="8 15" id="KW-0547">Nucleotide-binding</keyword>
<dbReference type="GO" id="GO:0003919">
    <property type="term" value="F:FMN adenylyltransferase activity"/>
    <property type="evidence" value="ECO:0007669"/>
    <property type="project" value="UniProtKB-UniRule"/>
</dbReference>
<dbReference type="InterPro" id="IPR004821">
    <property type="entry name" value="Cyt_trans-like"/>
</dbReference>
<evidence type="ECO:0000256" key="7">
    <source>
        <dbReference type="ARBA" id="ARBA00022695"/>
    </source>
</evidence>
<keyword evidence="6 15" id="KW-0808">Transferase</keyword>
<keyword evidence="4 15" id="KW-0285">Flavoprotein</keyword>
<evidence type="ECO:0000313" key="17">
    <source>
        <dbReference type="EMBL" id="ABS77883.2"/>
    </source>
</evidence>
<keyword evidence="9 15" id="KW-0418">Kinase</keyword>
<dbReference type="UniPathway" id="UPA00277">
    <property type="reaction ID" value="UER00407"/>
</dbReference>
<dbReference type="PANTHER" id="PTHR22749:SF6">
    <property type="entry name" value="RIBOFLAVIN KINASE"/>
    <property type="match status" value="1"/>
</dbReference>
<reference evidence="17 18" key="1">
    <citation type="journal article" date="2009" name="Infect. Immun.">
        <title>Comparative genomics reveal extensive transposon-mediated genomic plasticity and diversity among potential effector proteins within the genus Coxiella.</title>
        <authorList>
            <person name="Beare P.A."/>
            <person name="Unsworth N."/>
            <person name="Andoh M."/>
            <person name="Voth D.E."/>
            <person name="Omsland A."/>
            <person name="Gilk S.D."/>
            <person name="Williams K.P."/>
            <person name="Sobral B.W."/>
            <person name="Kupko J.J.III."/>
            <person name="Porcella S.F."/>
            <person name="Samuel J.E."/>
            <person name="Heinzen R.A."/>
        </authorList>
    </citation>
    <scope>NUCLEOTIDE SEQUENCE [LARGE SCALE GENOMIC DNA]</scope>
    <source>
        <strain evidence="17 18">Dugway 5J108-111</strain>
    </source>
</reference>
<keyword evidence="12" id="KW-0511">Multifunctional enzyme</keyword>
<dbReference type="NCBIfam" id="TIGR00125">
    <property type="entry name" value="cyt_tran_rel"/>
    <property type="match status" value="1"/>
</dbReference>
<dbReference type="GO" id="GO:0009231">
    <property type="term" value="P:riboflavin biosynthetic process"/>
    <property type="evidence" value="ECO:0007669"/>
    <property type="project" value="InterPro"/>
</dbReference>
<evidence type="ECO:0000256" key="10">
    <source>
        <dbReference type="ARBA" id="ARBA00022827"/>
    </source>
</evidence>
<dbReference type="CDD" id="cd02064">
    <property type="entry name" value="FAD_synthetase_N"/>
    <property type="match status" value="1"/>
</dbReference>
<dbReference type="Pfam" id="PF01687">
    <property type="entry name" value="Flavokinase"/>
    <property type="match status" value="1"/>
</dbReference>
<evidence type="ECO:0000256" key="2">
    <source>
        <dbReference type="ARBA" id="ARBA00004726"/>
    </source>
</evidence>
<comment type="pathway">
    <text evidence="3 15">Cofactor biosynthesis; FMN biosynthesis; FMN from riboflavin (ATP route): step 1/1.</text>
</comment>
<keyword evidence="7 15" id="KW-0548">Nucleotidyltransferase</keyword>
<evidence type="ECO:0000256" key="3">
    <source>
        <dbReference type="ARBA" id="ARBA00005201"/>
    </source>
</evidence>
<dbReference type="AlphaFoldDB" id="A9KEJ1"/>
<dbReference type="NCBIfam" id="TIGR00083">
    <property type="entry name" value="ribF"/>
    <property type="match status" value="1"/>
</dbReference>
<evidence type="ECO:0000256" key="9">
    <source>
        <dbReference type="ARBA" id="ARBA00022777"/>
    </source>
</evidence>
<protein>
    <recommendedName>
        <fullName evidence="15">Riboflavin biosynthesis protein</fullName>
    </recommendedName>
    <domain>
        <recommendedName>
            <fullName evidence="15">Riboflavin kinase</fullName>
            <ecNumber evidence="15">2.7.1.26</ecNumber>
        </recommendedName>
        <alternativeName>
            <fullName evidence="15">Flavokinase</fullName>
        </alternativeName>
    </domain>
    <domain>
        <recommendedName>
            <fullName evidence="15">FMN adenylyltransferase</fullName>
            <ecNumber evidence="15">2.7.7.2</ecNumber>
        </recommendedName>
        <alternativeName>
            <fullName evidence="15">FAD pyrophosphorylase</fullName>
        </alternativeName>
        <alternativeName>
            <fullName evidence="15">FAD synthase</fullName>
        </alternativeName>
    </domain>
</protein>
<dbReference type="Proteomes" id="UP000008555">
    <property type="component" value="Chromosome"/>
</dbReference>
<dbReference type="GO" id="GO:0005524">
    <property type="term" value="F:ATP binding"/>
    <property type="evidence" value="ECO:0007669"/>
    <property type="project" value="UniProtKB-UniRule"/>
</dbReference>
<evidence type="ECO:0000256" key="15">
    <source>
        <dbReference type="PIRNR" id="PIRNR004491"/>
    </source>
</evidence>
<dbReference type="SMART" id="SM00904">
    <property type="entry name" value="Flavokinase"/>
    <property type="match status" value="1"/>
</dbReference>
<comment type="function">
    <text evidence="1">Catalyzes the phosphorylation of riboflavin to FMN followed by the adenylation of FMN to FAD.</text>
</comment>
<dbReference type="InterPro" id="IPR002606">
    <property type="entry name" value="Riboflavin_kinase_bac"/>
</dbReference>
<dbReference type="HOGENOM" id="CLU_048437_0_1_6"/>
<dbReference type="NCBIfam" id="NF004160">
    <property type="entry name" value="PRK05627.1-3"/>
    <property type="match status" value="1"/>
</dbReference>
<comment type="pathway">
    <text evidence="2 15">Cofactor biosynthesis; FAD biosynthesis; FAD from FMN: step 1/1.</text>
</comment>
<dbReference type="InterPro" id="IPR014729">
    <property type="entry name" value="Rossmann-like_a/b/a_fold"/>
</dbReference>
<dbReference type="Pfam" id="PF06574">
    <property type="entry name" value="FAD_syn"/>
    <property type="match status" value="1"/>
</dbReference>
<sequence>MTGIIRLACGPFSEGSRFCSLHVISMKLIRGKHNLLTPLNGCVATLGNFDGLHLGHQALLKTLKQLARELKIPTVVIIFEPQPKEFFAKGQTEARLMRFREKWLGFAEWKIDYLLCLRFDRALADLAAEDFVKQILVDRLGAKAVVVGDDCRFGAKRAGDYALLKQLGEEYNFKAIEMPSVIYDGQRVSSTRVRQALQAGDMAVMQALLGRPYRLCGRVIAGEKRGRELGFPTANIDLHRAIAPMSGIFVVRAFLNKKSYRGVASLGVRPTFKDENARLLLEVYLFDFSKTIYGCYLEVEFLHKLREEVRFDSISALIEQMHRDVIEAEKYYQILSSLRDPESQR</sequence>
<dbReference type="FunFam" id="3.40.50.620:FF:000021">
    <property type="entry name" value="Riboflavin biosynthesis protein"/>
    <property type="match status" value="1"/>
</dbReference>
<accession>A9KEJ1</accession>
<dbReference type="GO" id="GO:0008531">
    <property type="term" value="F:riboflavin kinase activity"/>
    <property type="evidence" value="ECO:0007669"/>
    <property type="project" value="UniProtKB-UniRule"/>
</dbReference>
<evidence type="ECO:0000256" key="13">
    <source>
        <dbReference type="ARBA" id="ARBA00047880"/>
    </source>
</evidence>
<dbReference type="GO" id="GO:0009398">
    <property type="term" value="P:FMN biosynthetic process"/>
    <property type="evidence" value="ECO:0007669"/>
    <property type="project" value="UniProtKB-UniRule"/>
</dbReference>
<dbReference type="EC" id="2.7.1.26" evidence="15"/>
<comment type="similarity">
    <text evidence="15">Belongs to the ribF family.</text>
</comment>
<dbReference type="NCBIfam" id="NF004163">
    <property type="entry name" value="PRK05627.1-6"/>
    <property type="match status" value="1"/>
</dbReference>
<evidence type="ECO:0000256" key="11">
    <source>
        <dbReference type="ARBA" id="ARBA00022840"/>
    </source>
</evidence>
<keyword evidence="10 15" id="KW-0274">FAD</keyword>